<dbReference type="Proteomes" id="UP000194236">
    <property type="component" value="Unassembled WGS sequence"/>
</dbReference>
<keyword evidence="2" id="KW-1185">Reference proteome</keyword>
<accession>A0A1Y3BHY4</accession>
<organism evidence="1 2">
    <name type="scientific">Euroglyphus maynei</name>
    <name type="common">Mayne's house dust mite</name>
    <dbReference type="NCBI Taxonomy" id="6958"/>
    <lineage>
        <taxon>Eukaryota</taxon>
        <taxon>Metazoa</taxon>
        <taxon>Ecdysozoa</taxon>
        <taxon>Arthropoda</taxon>
        <taxon>Chelicerata</taxon>
        <taxon>Arachnida</taxon>
        <taxon>Acari</taxon>
        <taxon>Acariformes</taxon>
        <taxon>Sarcoptiformes</taxon>
        <taxon>Astigmata</taxon>
        <taxon>Psoroptidia</taxon>
        <taxon>Analgoidea</taxon>
        <taxon>Pyroglyphidae</taxon>
        <taxon>Pyroglyphinae</taxon>
        <taxon>Euroglyphus</taxon>
    </lineage>
</organism>
<evidence type="ECO:0000313" key="1">
    <source>
        <dbReference type="EMBL" id="OTF79757.1"/>
    </source>
</evidence>
<evidence type="ECO:0000313" key="2">
    <source>
        <dbReference type="Proteomes" id="UP000194236"/>
    </source>
</evidence>
<reference evidence="1 2" key="1">
    <citation type="submission" date="2017-03" db="EMBL/GenBank/DDBJ databases">
        <title>Genome Survey of Euroglyphus maynei.</title>
        <authorList>
            <person name="Arlian L.G."/>
            <person name="Morgan M.S."/>
            <person name="Rider S.D."/>
        </authorList>
    </citation>
    <scope>NUCLEOTIDE SEQUENCE [LARGE SCALE GENOMIC DNA]</scope>
    <source>
        <strain evidence="1">Arlian Lab</strain>
        <tissue evidence="1">Whole body</tissue>
    </source>
</reference>
<dbReference type="AlphaFoldDB" id="A0A1Y3BHY4"/>
<proteinExistence type="predicted"/>
<comment type="caution">
    <text evidence="1">The sequence shown here is derived from an EMBL/GenBank/DDBJ whole genome shotgun (WGS) entry which is preliminary data.</text>
</comment>
<dbReference type="EMBL" id="MUJZ01021541">
    <property type="protein sequence ID" value="OTF79757.1"/>
    <property type="molecule type" value="Genomic_DNA"/>
</dbReference>
<gene>
    <name evidence="1" type="ORF">BLA29_015110</name>
</gene>
<sequence length="25" mass="2872">MYYPGECLTGHVILNTMENFKLKGL</sequence>
<protein>
    <submittedName>
        <fullName evidence="1">Uncharacterized protein</fullName>
    </submittedName>
</protein>
<name>A0A1Y3BHY4_EURMA</name>